<dbReference type="EMBL" id="JYJG01000004">
    <property type="protein sequence ID" value="KJK53086.1"/>
    <property type="molecule type" value="Genomic_DNA"/>
</dbReference>
<comment type="caution">
    <text evidence="1">The sequence shown here is derived from an EMBL/GenBank/DDBJ whole genome shotgun (WGS) entry which is preliminary data.</text>
</comment>
<keyword evidence="2" id="KW-1185">Reference proteome</keyword>
<sequence length="132" mass="14030">MVMIPHNVPVTLYLCATCEHPLTGDLLESAAFPAGDHLSDHRIADPRVAQGTYAINYNATLFILHPDDVPGTALHPDRKRRAGCCGLDGQGGPNLVCASCSAEVATKESDCWTDNLVALIAAAVVSRTQFQS</sequence>
<dbReference type="Proteomes" id="UP000033393">
    <property type="component" value="Unassembled WGS sequence"/>
</dbReference>
<accession>A0A0F0HE05</accession>
<dbReference type="PATRIC" id="fig|68170.10.peg.3534"/>
<evidence type="ECO:0000313" key="2">
    <source>
        <dbReference type="Proteomes" id="UP000033393"/>
    </source>
</evidence>
<dbReference type="AlphaFoldDB" id="A0A0F0HE05"/>
<proteinExistence type="predicted"/>
<gene>
    <name evidence="1" type="ORF">UK23_01850</name>
</gene>
<organism evidence="1 2">
    <name type="scientific">Lentzea aerocolonigenes</name>
    <name type="common">Lechevalieria aerocolonigenes</name>
    <name type="synonym">Saccharothrix aerocolonigenes</name>
    <dbReference type="NCBI Taxonomy" id="68170"/>
    <lineage>
        <taxon>Bacteria</taxon>
        <taxon>Bacillati</taxon>
        <taxon>Actinomycetota</taxon>
        <taxon>Actinomycetes</taxon>
        <taxon>Pseudonocardiales</taxon>
        <taxon>Pseudonocardiaceae</taxon>
        <taxon>Lentzea</taxon>
    </lineage>
</organism>
<name>A0A0F0HE05_LENAE</name>
<evidence type="ECO:0000313" key="1">
    <source>
        <dbReference type="EMBL" id="KJK53086.1"/>
    </source>
</evidence>
<protein>
    <submittedName>
        <fullName evidence="1">Uncharacterized protein</fullName>
    </submittedName>
</protein>
<reference evidence="1 2" key="1">
    <citation type="submission" date="2015-02" db="EMBL/GenBank/DDBJ databases">
        <authorList>
            <person name="Ju K.-S."/>
            <person name="Doroghazi J.R."/>
            <person name="Metcalf W."/>
        </authorList>
    </citation>
    <scope>NUCLEOTIDE SEQUENCE [LARGE SCALE GENOMIC DNA]</scope>
    <source>
        <strain evidence="1 2">NRRL B-16140</strain>
    </source>
</reference>